<accession>A0ABW7YWE0</accession>
<dbReference type="RefSeq" id="WP_397083963.1">
    <property type="nucleotide sequence ID" value="NZ_JBITGY010000006.1"/>
</dbReference>
<sequence>MIPALPSVGDQAGYLVRDNTITPPAPTRPAQLVESTFYATEGIEMDERLMPFEPDTDIRPVELAPGVSLGVTGRLSGKPQRPGTFAHAVQLCRGTDCVEQLVTIVVYRNVPWEPVNLAFPGKVGTPLSGDIAVDGGPTGVLPTFSVTDYDKLPKGVSIGPDGHVGGVPVAAGLFEIPVRICVAGNCAGVVVKLIVV</sequence>
<organism evidence="1 2">
    <name type="scientific">Nonomuraea typhae</name>
    <dbReference type="NCBI Taxonomy" id="2603600"/>
    <lineage>
        <taxon>Bacteria</taxon>
        <taxon>Bacillati</taxon>
        <taxon>Actinomycetota</taxon>
        <taxon>Actinomycetes</taxon>
        <taxon>Streptosporangiales</taxon>
        <taxon>Streptosporangiaceae</taxon>
        <taxon>Nonomuraea</taxon>
    </lineage>
</organism>
<dbReference type="EMBL" id="JBITGY010000006">
    <property type="protein sequence ID" value="MFI6500206.1"/>
    <property type="molecule type" value="Genomic_DNA"/>
</dbReference>
<comment type="caution">
    <text evidence="1">The sequence shown here is derived from an EMBL/GenBank/DDBJ whole genome shotgun (WGS) entry which is preliminary data.</text>
</comment>
<reference evidence="1 2" key="1">
    <citation type="submission" date="2024-10" db="EMBL/GenBank/DDBJ databases">
        <title>The Natural Products Discovery Center: Release of the First 8490 Sequenced Strains for Exploring Actinobacteria Biosynthetic Diversity.</title>
        <authorList>
            <person name="Kalkreuter E."/>
            <person name="Kautsar S.A."/>
            <person name="Yang D."/>
            <person name="Bader C.D."/>
            <person name="Teijaro C.N."/>
            <person name="Fluegel L."/>
            <person name="Davis C.M."/>
            <person name="Simpson J.R."/>
            <person name="Lauterbach L."/>
            <person name="Steele A.D."/>
            <person name="Gui C."/>
            <person name="Meng S."/>
            <person name="Li G."/>
            <person name="Viehrig K."/>
            <person name="Ye F."/>
            <person name="Su P."/>
            <person name="Kiefer A.F."/>
            <person name="Nichols A."/>
            <person name="Cepeda A.J."/>
            <person name="Yan W."/>
            <person name="Fan B."/>
            <person name="Jiang Y."/>
            <person name="Adhikari A."/>
            <person name="Zheng C.-J."/>
            <person name="Schuster L."/>
            <person name="Cowan T.M."/>
            <person name="Smanski M.J."/>
            <person name="Chevrette M.G."/>
            <person name="De Carvalho L.P.S."/>
            <person name="Shen B."/>
        </authorList>
    </citation>
    <scope>NUCLEOTIDE SEQUENCE [LARGE SCALE GENOMIC DNA]</scope>
    <source>
        <strain evidence="1 2">NPDC050545</strain>
    </source>
</reference>
<gene>
    <name evidence="1" type="ORF">ACIBG2_22680</name>
</gene>
<proteinExistence type="predicted"/>
<dbReference type="Proteomes" id="UP001612741">
    <property type="component" value="Unassembled WGS sequence"/>
</dbReference>
<protein>
    <submittedName>
        <fullName evidence="1">Uncharacterized protein</fullName>
    </submittedName>
</protein>
<name>A0ABW7YWE0_9ACTN</name>
<keyword evidence="2" id="KW-1185">Reference proteome</keyword>
<evidence type="ECO:0000313" key="2">
    <source>
        <dbReference type="Proteomes" id="UP001612741"/>
    </source>
</evidence>
<evidence type="ECO:0000313" key="1">
    <source>
        <dbReference type="EMBL" id="MFI6500206.1"/>
    </source>
</evidence>